<dbReference type="Proteomes" id="UP000094389">
    <property type="component" value="Unassembled WGS sequence"/>
</dbReference>
<feature type="region of interest" description="Disordered" evidence="5">
    <location>
        <begin position="450"/>
        <end position="504"/>
    </location>
</feature>
<dbReference type="EMBL" id="KV453942">
    <property type="protein sequence ID" value="ODV71281.1"/>
    <property type="molecule type" value="Genomic_DNA"/>
</dbReference>
<dbReference type="InterPro" id="IPR019775">
    <property type="entry name" value="WD40_repeat_CS"/>
</dbReference>
<dbReference type="AlphaFoldDB" id="A0A1E4RVQ7"/>
<keyword evidence="2 4" id="KW-0853">WD repeat</keyword>
<proteinExistence type="inferred from homology"/>
<dbReference type="InterPro" id="IPR015943">
    <property type="entry name" value="WD40/YVTN_repeat-like_dom_sf"/>
</dbReference>
<evidence type="ECO:0000256" key="5">
    <source>
        <dbReference type="SAM" id="MobiDB-lite"/>
    </source>
</evidence>
<dbReference type="OMA" id="NAYSMLR"/>
<dbReference type="GeneID" id="30991066"/>
<dbReference type="InterPro" id="IPR001680">
    <property type="entry name" value="WD40_rpt"/>
</dbReference>
<evidence type="ECO:0000256" key="4">
    <source>
        <dbReference type="PROSITE-ProRule" id="PRU00221"/>
    </source>
</evidence>
<dbReference type="PRINTS" id="PR00320">
    <property type="entry name" value="GPROTEINBRPT"/>
</dbReference>
<dbReference type="InterPro" id="IPR021772">
    <property type="entry name" value="WDR48/Bun107"/>
</dbReference>
<feature type="compositionally biased region" description="Polar residues" evidence="5">
    <location>
        <begin position="450"/>
        <end position="464"/>
    </location>
</feature>
<dbReference type="Pfam" id="PF00400">
    <property type="entry name" value="WD40"/>
    <property type="match status" value="1"/>
</dbReference>
<gene>
    <name evidence="6" type="ORF">CYBJADRAFT_175215</name>
</gene>
<dbReference type="InterPro" id="IPR020472">
    <property type="entry name" value="WD40_PAC1"/>
</dbReference>
<dbReference type="InterPro" id="IPR051246">
    <property type="entry name" value="WDR48"/>
</dbReference>
<organism evidence="6 7">
    <name type="scientific">Cyberlindnera jadinii (strain ATCC 18201 / CBS 1600 / BCRC 20928 / JCM 3617 / NBRC 0987 / NRRL Y-1542)</name>
    <name type="common">Torula yeast</name>
    <name type="synonym">Candida utilis</name>
    <dbReference type="NCBI Taxonomy" id="983966"/>
    <lineage>
        <taxon>Eukaryota</taxon>
        <taxon>Fungi</taxon>
        <taxon>Dikarya</taxon>
        <taxon>Ascomycota</taxon>
        <taxon>Saccharomycotina</taxon>
        <taxon>Saccharomycetes</taxon>
        <taxon>Phaffomycetales</taxon>
        <taxon>Phaffomycetaceae</taxon>
        <taxon>Cyberlindnera</taxon>
    </lineage>
</organism>
<dbReference type="GO" id="GO:0043130">
    <property type="term" value="F:ubiquitin binding"/>
    <property type="evidence" value="ECO:0007669"/>
    <property type="project" value="TreeGrafter"/>
</dbReference>
<feature type="repeat" description="WD" evidence="4">
    <location>
        <begin position="183"/>
        <end position="223"/>
    </location>
</feature>
<evidence type="ECO:0000256" key="3">
    <source>
        <dbReference type="ARBA" id="ARBA00022737"/>
    </source>
</evidence>
<evidence type="ECO:0000256" key="1">
    <source>
        <dbReference type="ARBA" id="ARBA00006917"/>
    </source>
</evidence>
<dbReference type="Gene3D" id="2.130.10.10">
    <property type="entry name" value="YVTN repeat-like/Quinoprotein amine dehydrogenase"/>
    <property type="match status" value="2"/>
</dbReference>
<name>A0A1E4RVQ7_CYBJN</name>
<feature type="region of interest" description="Disordered" evidence="5">
    <location>
        <begin position="519"/>
        <end position="552"/>
    </location>
</feature>
<dbReference type="PROSITE" id="PS00678">
    <property type="entry name" value="WD_REPEATS_1"/>
    <property type="match status" value="2"/>
</dbReference>
<dbReference type="PROSITE" id="PS50082">
    <property type="entry name" value="WD_REPEATS_2"/>
    <property type="match status" value="2"/>
</dbReference>
<evidence type="ECO:0000313" key="7">
    <source>
        <dbReference type="Proteomes" id="UP000094389"/>
    </source>
</evidence>
<sequence length="758" mass="85460">MTKQSCKSISYVIGDAAHTGSHVLPVNSIRSNGSDMLFTAGRDGALVVLDSDSNLCNHIQLHSDWCNDVVWHSGSTLVSCSSDLSVKWWDFDTNEHGLVGHHEDYVKAMCRVSSGHIVTGGLDKVVNTWDLETRSKLSSIDNTEGEMGSIYSMSSFERMVTFGDNKATISLFDTRSNEIVGRLDGHGDIVKSLVMGSNGQLLSGSSDGTVRLWDLKRLEEVKQYTFDGSIWSLYSDDVNLNKFYTGTSQGTLYETNQDLTKPLGQESSGLLSICKFQDELWSSNMGDSTMKNWNDAAKTKRGAPGLIKSRLLNNRRHVVTLSTDNEVVLWDIVKCRQLQKFGTDRAFEDVINQYQTQEILPTWCQVMIRAGQLFVVIKESNYTNTELYGDDIREYVLSRVNDDTRYTLGKMVLTSIFHRFVEYEMNKDQEIRELRMREIKGNSKLSLLTKFSSHDNTPQSSSLPTPVEESKQSYFDAVADQHHQQSLQVDDHAEDAHQLEESGNKRRLKLFSRKKSTISSVSTVEDERGMQEDIPEGSLPGSNETSRKPSEYDANSLGTLIVEARQFYQNATTLNSLSTSQWQPPPVEEVPLIDDLPENLHIIVNECINNSSSEVAIYSDELRNLQMTTLENVLPRWLGTYLLKNRCIVKDYSKVGFTIQPDSTSTGLPALAQGAGRLNAYSMLRVKRILTYITDRFEKPTTEMNQGLQADSWLQVLCHGKVLDNRMTLATVRSVIWKQSGDVILTFRRRQKETKAIL</sequence>
<dbReference type="PANTHER" id="PTHR19862">
    <property type="entry name" value="WD REPEAT-CONTAINING PROTEIN 48"/>
    <property type="match status" value="1"/>
</dbReference>
<dbReference type="PANTHER" id="PTHR19862:SF14">
    <property type="entry name" value="WD REPEAT-CONTAINING PROTEIN 48"/>
    <property type="match status" value="1"/>
</dbReference>
<feature type="repeat" description="WD" evidence="4">
    <location>
        <begin position="98"/>
        <end position="139"/>
    </location>
</feature>
<protein>
    <submittedName>
        <fullName evidence="6">WD40 repeat-like protein</fullName>
    </submittedName>
</protein>
<dbReference type="GO" id="GO:0000724">
    <property type="term" value="P:double-strand break repair via homologous recombination"/>
    <property type="evidence" value="ECO:0007669"/>
    <property type="project" value="TreeGrafter"/>
</dbReference>
<dbReference type="Pfam" id="PF11816">
    <property type="entry name" value="DUF3337"/>
    <property type="match status" value="1"/>
</dbReference>
<evidence type="ECO:0000256" key="2">
    <source>
        <dbReference type="ARBA" id="ARBA00022574"/>
    </source>
</evidence>
<dbReference type="PROSITE" id="PS50294">
    <property type="entry name" value="WD_REPEATS_REGION"/>
    <property type="match status" value="1"/>
</dbReference>
<dbReference type="STRING" id="983966.A0A1E4RVQ7"/>
<dbReference type="SMART" id="SM00320">
    <property type="entry name" value="WD40"/>
    <property type="match status" value="5"/>
</dbReference>
<keyword evidence="3" id="KW-0677">Repeat</keyword>
<dbReference type="SUPFAM" id="SSF50978">
    <property type="entry name" value="WD40 repeat-like"/>
    <property type="match status" value="1"/>
</dbReference>
<feature type="compositionally biased region" description="Basic and acidic residues" evidence="5">
    <location>
        <begin position="479"/>
        <end position="504"/>
    </location>
</feature>
<accession>A0A1E4RVQ7</accession>
<comment type="similarity">
    <text evidence="1">Belongs to the WD repeat WDR48 family.</text>
</comment>
<dbReference type="RefSeq" id="XP_020068320.1">
    <property type="nucleotide sequence ID" value="XM_020216670.1"/>
</dbReference>
<evidence type="ECO:0000313" key="6">
    <source>
        <dbReference type="EMBL" id="ODV71281.1"/>
    </source>
</evidence>
<keyword evidence="7" id="KW-1185">Reference proteome</keyword>
<dbReference type="OrthoDB" id="2421129at2759"/>
<dbReference type="InterPro" id="IPR036322">
    <property type="entry name" value="WD40_repeat_dom_sf"/>
</dbReference>
<reference evidence="6 7" key="1">
    <citation type="journal article" date="2016" name="Proc. Natl. Acad. Sci. U.S.A.">
        <title>Comparative genomics of biotechnologically important yeasts.</title>
        <authorList>
            <person name="Riley R."/>
            <person name="Haridas S."/>
            <person name="Wolfe K.H."/>
            <person name="Lopes M.R."/>
            <person name="Hittinger C.T."/>
            <person name="Goeker M."/>
            <person name="Salamov A.A."/>
            <person name="Wisecaver J.H."/>
            <person name="Long T.M."/>
            <person name="Calvey C.H."/>
            <person name="Aerts A.L."/>
            <person name="Barry K.W."/>
            <person name="Choi C."/>
            <person name="Clum A."/>
            <person name="Coughlan A.Y."/>
            <person name="Deshpande S."/>
            <person name="Douglass A.P."/>
            <person name="Hanson S.J."/>
            <person name="Klenk H.-P."/>
            <person name="LaButti K.M."/>
            <person name="Lapidus A."/>
            <person name="Lindquist E.A."/>
            <person name="Lipzen A.M."/>
            <person name="Meier-Kolthoff J.P."/>
            <person name="Ohm R.A."/>
            <person name="Otillar R.P."/>
            <person name="Pangilinan J.L."/>
            <person name="Peng Y."/>
            <person name="Rokas A."/>
            <person name="Rosa C.A."/>
            <person name="Scheuner C."/>
            <person name="Sibirny A.A."/>
            <person name="Slot J.C."/>
            <person name="Stielow J.B."/>
            <person name="Sun H."/>
            <person name="Kurtzman C.P."/>
            <person name="Blackwell M."/>
            <person name="Grigoriev I.V."/>
            <person name="Jeffries T.W."/>
        </authorList>
    </citation>
    <scope>NUCLEOTIDE SEQUENCE [LARGE SCALE GENOMIC DNA]</scope>
    <source>
        <strain evidence="7">ATCC 18201 / CBS 1600 / BCRC 20928 / JCM 3617 / NBRC 0987 / NRRL Y-1542</strain>
    </source>
</reference>